<proteinExistence type="predicted"/>
<dbReference type="GO" id="GO:0016811">
    <property type="term" value="F:hydrolase activity, acting on carbon-nitrogen (but not peptide) bonds, in linear amides"/>
    <property type="evidence" value="ECO:0007669"/>
    <property type="project" value="InterPro"/>
</dbReference>
<dbReference type="InterPro" id="IPR004304">
    <property type="entry name" value="FmdA_AmdA"/>
</dbReference>
<dbReference type="Gene3D" id="2.60.120.580">
    <property type="entry name" value="Acetamidase/Formamidase-like domains"/>
    <property type="match status" value="1"/>
</dbReference>
<protein>
    <submittedName>
        <fullName evidence="1">Unannotated protein</fullName>
    </submittedName>
</protein>
<evidence type="ECO:0000313" key="1">
    <source>
        <dbReference type="EMBL" id="CAB4901684.1"/>
    </source>
</evidence>
<name>A0A6J7G4Q1_9ZZZZ</name>
<dbReference type="Pfam" id="PF03069">
    <property type="entry name" value="FmdA_AmdA"/>
    <property type="match status" value="1"/>
</dbReference>
<organism evidence="1">
    <name type="scientific">freshwater metagenome</name>
    <dbReference type="NCBI Taxonomy" id="449393"/>
    <lineage>
        <taxon>unclassified sequences</taxon>
        <taxon>metagenomes</taxon>
        <taxon>ecological metagenomes</taxon>
    </lineage>
</organism>
<dbReference type="PANTHER" id="PTHR31891:SF1">
    <property type="entry name" value="FORMAMIDASE C869.04-RELATED"/>
    <property type="match status" value="1"/>
</dbReference>
<sequence length="151" mass="15690">MLSSIPPGAFGGNVDNWRIGPGATAFYPVFHDGGLVSVGDPHFAQGDGEVCGTAIEASADVTVRLTAVDDLQLRTPVLETATHWYTHGFGTDLDSAARMAVEEMITLLQWRAGLSADDAYSLASVAADMGVTQVVDGTIGAHCAIARSILA</sequence>
<dbReference type="Gene3D" id="3.10.28.20">
    <property type="entry name" value="Acetamidase/Formamidase-like domains"/>
    <property type="match status" value="1"/>
</dbReference>
<dbReference type="AlphaFoldDB" id="A0A6J7G4Q1"/>
<reference evidence="1" key="1">
    <citation type="submission" date="2020-05" db="EMBL/GenBank/DDBJ databases">
        <authorList>
            <person name="Chiriac C."/>
            <person name="Salcher M."/>
            <person name="Ghai R."/>
            <person name="Kavagutti S V."/>
        </authorList>
    </citation>
    <scope>NUCLEOTIDE SEQUENCE</scope>
</reference>
<dbReference type="EMBL" id="CAFBMQ010000025">
    <property type="protein sequence ID" value="CAB4901684.1"/>
    <property type="molecule type" value="Genomic_DNA"/>
</dbReference>
<gene>
    <name evidence="1" type="ORF">UFOPK3609_00316</name>
</gene>
<dbReference type="SUPFAM" id="SSF141130">
    <property type="entry name" value="Acetamidase/Formamidase-like"/>
    <property type="match status" value="1"/>
</dbReference>
<dbReference type="PANTHER" id="PTHR31891">
    <property type="entry name" value="FORMAMIDASE C869.04-RELATED"/>
    <property type="match status" value="1"/>
</dbReference>
<accession>A0A6J7G4Q1</accession>